<dbReference type="InterPro" id="IPR013714">
    <property type="entry name" value="Golgi_TVP15"/>
</dbReference>
<proteinExistence type="predicted"/>
<evidence type="ECO:0000256" key="1">
    <source>
        <dbReference type="ARBA" id="ARBA00004141"/>
    </source>
</evidence>
<dbReference type="GO" id="GO:0016020">
    <property type="term" value="C:membrane"/>
    <property type="evidence" value="ECO:0007669"/>
    <property type="project" value="UniProtKB-SubCell"/>
</dbReference>
<feature type="region of interest" description="Disordered" evidence="5">
    <location>
        <begin position="399"/>
        <end position="478"/>
    </location>
</feature>
<accession>A0A316VG40</accession>
<feature type="compositionally biased region" description="Basic and acidic residues" evidence="5">
    <location>
        <begin position="433"/>
        <end position="445"/>
    </location>
</feature>
<dbReference type="Pfam" id="PF08507">
    <property type="entry name" value="COPI_assoc"/>
    <property type="match status" value="1"/>
</dbReference>
<evidence type="ECO:0000256" key="2">
    <source>
        <dbReference type="ARBA" id="ARBA00022692"/>
    </source>
</evidence>
<reference evidence="7 8" key="1">
    <citation type="journal article" date="2018" name="Mol. Biol. Evol.">
        <title>Broad Genomic Sampling Reveals a Smut Pathogenic Ancestry of the Fungal Clade Ustilaginomycotina.</title>
        <authorList>
            <person name="Kijpornyongpan T."/>
            <person name="Mondo S.J."/>
            <person name="Barry K."/>
            <person name="Sandor L."/>
            <person name="Lee J."/>
            <person name="Lipzen A."/>
            <person name="Pangilinan J."/>
            <person name="LaButti K."/>
            <person name="Hainaut M."/>
            <person name="Henrissat B."/>
            <person name="Grigoriev I.V."/>
            <person name="Spatafora J.W."/>
            <person name="Aime M.C."/>
        </authorList>
    </citation>
    <scope>NUCLEOTIDE SEQUENCE [LARGE SCALE GENOMIC DNA]</scope>
    <source>
        <strain evidence="7 8">MCA 3882</strain>
    </source>
</reference>
<keyword evidence="4 6" id="KW-0472">Membrane</keyword>
<gene>
    <name evidence="7" type="ORF">FA14DRAFT_178360</name>
</gene>
<keyword evidence="8" id="KW-1185">Reference proteome</keyword>
<dbReference type="AlphaFoldDB" id="A0A316VG40"/>
<dbReference type="Proteomes" id="UP000245771">
    <property type="component" value="Unassembled WGS sequence"/>
</dbReference>
<keyword evidence="2 6" id="KW-0812">Transmembrane</keyword>
<feature type="region of interest" description="Disordered" evidence="5">
    <location>
        <begin position="277"/>
        <end position="385"/>
    </location>
</feature>
<evidence type="ECO:0000313" key="8">
    <source>
        <dbReference type="Proteomes" id="UP000245771"/>
    </source>
</evidence>
<protein>
    <submittedName>
        <fullName evidence="7">Uncharacterized protein</fullName>
    </submittedName>
</protein>
<comment type="subcellular location">
    <subcellularLocation>
        <location evidence="1">Membrane</location>
        <topology evidence="1">Multi-pass membrane protein</topology>
    </subcellularLocation>
</comment>
<evidence type="ECO:0000256" key="4">
    <source>
        <dbReference type="ARBA" id="ARBA00023136"/>
    </source>
</evidence>
<dbReference type="RefSeq" id="XP_025355273.1">
    <property type="nucleotide sequence ID" value="XM_025500840.1"/>
</dbReference>
<feature type="transmembrane region" description="Helical" evidence="6">
    <location>
        <begin position="12"/>
        <end position="34"/>
    </location>
</feature>
<dbReference type="GeneID" id="37022621"/>
<dbReference type="EMBL" id="KZ819603">
    <property type="protein sequence ID" value="PWN34971.1"/>
    <property type="molecule type" value="Genomic_DNA"/>
</dbReference>
<feature type="transmembrane region" description="Helical" evidence="6">
    <location>
        <begin position="40"/>
        <end position="60"/>
    </location>
</feature>
<keyword evidence="3 6" id="KW-1133">Transmembrane helix</keyword>
<evidence type="ECO:0000313" key="7">
    <source>
        <dbReference type="EMBL" id="PWN34971.1"/>
    </source>
</evidence>
<sequence>MKERTTAIDWTVGIFNIIFGLLCLAAAAGNIYLYDVSLRIIALAVFFVSSGILFIVLEIVHAAKFIQRQASHLNSYHGRALNYFILAILSSESVSIHNRQYRQFIWLWAITIAMASFSIAFAIMAIISPFTEMLPLPKSMDFVRAQEESGGALPTGARRRSDGRHEYQTALPQRRYHRTNLSVYSNGSALDCDADRSDFKVRPLSFVSQQGGQRVDQMYEKHEGFKFPHSPPNSLMHTDDYPASSSNHTLIDMHNGAMWKEHNSPSTSNLARIDTQIPRSRDSKRASTVQQNDVPTPRTGGVQRARNAKRHSAALSISSLRYETFTDRSSGNEGADQSPGKNPLGVSAYHREISYDDPGCHESDQDDDERAPLSPPMPLSKDSNYKRRIFVPSVGAAIDLSSGSESEGSEDEGEGVDDDESVYSMPSGISPADDFKQHVMPRESTTDSQVGRRLSRAETRSVRRKIKRGIQRAFAQGK</sequence>
<feature type="compositionally biased region" description="Polar residues" evidence="5">
    <location>
        <begin position="315"/>
        <end position="332"/>
    </location>
</feature>
<feature type="transmembrane region" description="Helical" evidence="6">
    <location>
        <begin position="104"/>
        <end position="130"/>
    </location>
</feature>
<evidence type="ECO:0000256" key="6">
    <source>
        <dbReference type="SAM" id="Phobius"/>
    </source>
</evidence>
<name>A0A316VG40_9BASI</name>
<organism evidence="7 8">
    <name type="scientific">Meira miltonrushii</name>
    <dbReference type="NCBI Taxonomy" id="1280837"/>
    <lineage>
        <taxon>Eukaryota</taxon>
        <taxon>Fungi</taxon>
        <taxon>Dikarya</taxon>
        <taxon>Basidiomycota</taxon>
        <taxon>Ustilaginomycotina</taxon>
        <taxon>Exobasidiomycetes</taxon>
        <taxon>Exobasidiales</taxon>
        <taxon>Brachybasidiaceae</taxon>
        <taxon>Meira</taxon>
    </lineage>
</organism>
<feature type="compositionally biased region" description="Basic and acidic residues" evidence="5">
    <location>
        <begin position="349"/>
        <end position="363"/>
    </location>
</feature>
<evidence type="ECO:0000256" key="5">
    <source>
        <dbReference type="SAM" id="MobiDB-lite"/>
    </source>
</evidence>
<dbReference type="InParanoid" id="A0A316VG40"/>
<evidence type="ECO:0000256" key="3">
    <source>
        <dbReference type="ARBA" id="ARBA00022989"/>
    </source>
</evidence>
<feature type="compositionally biased region" description="Acidic residues" evidence="5">
    <location>
        <begin position="407"/>
        <end position="421"/>
    </location>
</feature>